<organism evidence="2 3">
    <name type="scientific">Entamoeba invadens IP1</name>
    <dbReference type="NCBI Taxonomy" id="370355"/>
    <lineage>
        <taxon>Eukaryota</taxon>
        <taxon>Amoebozoa</taxon>
        <taxon>Evosea</taxon>
        <taxon>Archamoebae</taxon>
        <taxon>Mastigamoebida</taxon>
        <taxon>Entamoebidae</taxon>
        <taxon>Entamoeba</taxon>
    </lineage>
</organism>
<protein>
    <submittedName>
        <fullName evidence="2">Uncharacterized protein</fullName>
    </submittedName>
</protein>
<dbReference type="AlphaFoldDB" id="L7FN91"/>
<evidence type="ECO:0000313" key="3">
    <source>
        <dbReference type="Proteomes" id="UP000014680"/>
    </source>
</evidence>
<sequence length="188" mass="21137">MFTILLITLATAKYTVVSNPDGSTAVFKFDQCYYMMLDTYVKFEEKGDKVKGYTSNKCGDWEEQGSSSSGDIEIRDDLPDYYYVQYVYNDADNCELSDSDGHPLENLNPQCTKVLGLVSYSVKAEIKDKMITLTPYNSQDCTGAVDTTLTTVTYELEKCTKSNGVNFMFSEGAFEVFAFLALFIAFLF</sequence>
<proteinExistence type="predicted"/>
<dbReference type="GeneID" id="14891530"/>
<evidence type="ECO:0000313" key="2">
    <source>
        <dbReference type="EMBL" id="ELP92552.1"/>
    </source>
</evidence>
<feature type="chain" id="PRO_5003973788" evidence="1">
    <location>
        <begin position="19"/>
        <end position="188"/>
    </location>
</feature>
<gene>
    <name evidence="2" type="ORF">EIN_356430</name>
</gene>
<name>L7FN91_ENTIV</name>
<dbReference type="RefSeq" id="XP_004259323.1">
    <property type="nucleotide sequence ID" value="XM_004259275.1"/>
</dbReference>
<dbReference type="KEGG" id="eiv:EIN_356430"/>
<evidence type="ECO:0000256" key="1">
    <source>
        <dbReference type="SAM" id="SignalP"/>
    </source>
</evidence>
<dbReference type="Proteomes" id="UP000014680">
    <property type="component" value="Unassembled WGS sequence"/>
</dbReference>
<feature type="signal peptide" evidence="1">
    <location>
        <begin position="1"/>
        <end position="18"/>
    </location>
</feature>
<keyword evidence="3" id="KW-1185">Reference proteome</keyword>
<dbReference type="VEuPathDB" id="AmoebaDB:EIN_356430"/>
<accession>L7FN91</accession>
<dbReference type="OrthoDB" id="2020073at2759"/>
<dbReference type="EMBL" id="KB206358">
    <property type="protein sequence ID" value="ELP92552.1"/>
    <property type="molecule type" value="Genomic_DNA"/>
</dbReference>
<keyword evidence="1" id="KW-0732">Signal</keyword>
<reference evidence="2 3" key="1">
    <citation type="submission" date="2012-10" db="EMBL/GenBank/DDBJ databases">
        <authorList>
            <person name="Zafar N."/>
            <person name="Inman J."/>
            <person name="Hall N."/>
            <person name="Lorenzi H."/>
            <person name="Caler E."/>
        </authorList>
    </citation>
    <scope>NUCLEOTIDE SEQUENCE [LARGE SCALE GENOMIC DNA]</scope>
    <source>
        <strain evidence="2 3">IP1</strain>
    </source>
</reference>